<sequence>MGDMCTCVGPPDTIVLGSTGVFFGGKPAARMGDQCVHGGAITIGFPTVLIGETSAGSAGGGGATSSPNNSVAKNSAQNSKSPASPQKSGGLAAMPVDVLKNVVKDAPNEVAVTIAQVASLKQAAIDGTIGCAICKL</sequence>
<evidence type="ECO:0008006" key="4">
    <source>
        <dbReference type="Google" id="ProtNLM"/>
    </source>
</evidence>
<name>A0A512AWY5_9BACT</name>
<accession>A0A512AWY5</accession>
<dbReference type="Pfam" id="PF05488">
    <property type="entry name" value="PAAR_motif"/>
    <property type="match status" value="1"/>
</dbReference>
<dbReference type="CDD" id="cd14738">
    <property type="entry name" value="PAAR_2"/>
    <property type="match status" value="1"/>
</dbReference>
<keyword evidence="3" id="KW-1185">Reference proteome</keyword>
<dbReference type="Proteomes" id="UP000321532">
    <property type="component" value="Unassembled WGS sequence"/>
</dbReference>
<evidence type="ECO:0000256" key="1">
    <source>
        <dbReference type="SAM" id="MobiDB-lite"/>
    </source>
</evidence>
<evidence type="ECO:0000313" key="2">
    <source>
        <dbReference type="EMBL" id="GEO04180.1"/>
    </source>
</evidence>
<dbReference type="EMBL" id="BJYS01000012">
    <property type="protein sequence ID" value="GEO04180.1"/>
    <property type="molecule type" value="Genomic_DNA"/>
</dbReference>
<evidence type="ECO:0000313" key="3">
    <source>
        <dbReference type="Proteomes" id="UP000321532"/>
    </source>
</evidence>
<dbReference type="Gene3D" id="2.60.200.60">
    <property type="match status" value="1"/>
</dbReference>
<organism evidence="2 3">
    <name type="scientific">Adhaeribacter aerolatus</name>
    <dbReference type="NCBI Taxonomy" id="670289"/>
    <lineage>
        <taxon>Bacteria</taxon>
        <taxon>Pseudomonadati</taxon>
        <taxon>Bacteroidota</taxon>
        <taxon>Cytophagia</taxon>
        <taxon>Cytophagales</taxon>
        <taxon>Hymenobacteraceae</taxon>
        <taxon>Adhaeribacter</taxon>
    </lineage>
</organism>
<feature type="compositionally biased region" description="Polar residues" evidence="1">
    <location>
        <begin position="67"/>
        <end position="87"/>
    </location>
</feature>
<protein>
    <recommendedName>
        <fullName evidence="4">Type VI secretion protein</fullName>
    </recommendedName>
</protein>
<dbReference type="InterPro" id="IPR008727">
    <property type="entry name" value="PAAR_motif"/>
</dbReference>
<gene>
    <name evidence="2" type="ORF">AAE02nite_18440</name>
</gene>
<dbReference type="AlphaFoldDB" id="A0A512AWY5"/>
<proteinExistence type="predicted"/>
<comment type="caution">
    <text evidence="2">The sequence shown here is derived from an EMBL/GenBank/DDBJ whole genome shotgun (WGS) entry which is preliminary data.</text>
</comment>
<reference evidence="2 3" key="1">
    <citation type="submission" date="2019-07" db="EMBL/GenBank/DDBJ databases">
        <title>Whole genome shotgun sequence of Adhaeribacter aerolatus NBRC 106133.</title>
        <authorList>
            <person name="Hosoyama A."/>
            <person name="Uohara A."/>
            <person name="Ohji S."/>
            <person name="Ichikawa N."/>
        </authorList>
    </citation>
    <scope>NUCLEOTIDE SEQUENCE [LARGE SCALE GENOMIC DNA]</scope>
    <source>
        <strain evidence="2 3">NBRC 106133</strain>
    </source>
</reference>
<feature type="region of interest" description="Disordered" evidence="1">
    <location>
        <begin position="55"/>
        <end position="90"/>
    </location>
</feature>